<dbReference type="STRING" id="1141098.A0A1Y2EER4"/>
<dbReference type="EMBL" id="MCFJ01000002">
    <property type="protein sequence ID" value="ORY69897.1"/>
    <property type="molecule type" value="Genomic_DNA"/>
</dbReference>
<dbReference type="Gene3D" id="2.30.29.30">
    <property type="entry name" value="Pleckstrin-homology domain (PH domain)/Phosphotyrosine-binding domain (PTB)"/>
    <property type="match status" value="1"/>
</dbReference>
<dbReference type="SMART" id="SM00233">
    <property type="entry name" value="PH"/>
    <property type="match status" value="1"/>
</dbReference>
<feature type="domain" description="PH" evidence="2">
    <location>
        <begin position="76"/>
        <end position="202"/>
    </location>
</feature>
<dbReference type="OrthoDB" id="5865767at2759"/>
<feature type="region of interest" description="Disordered" evidence="1">
    <location>
        <begin position="235"/>
        <end position="312"/>
    </location>
</feature>
<keyword evidence="4" id="KW-1185">Reference proteome</keyword>
<dbReference type="PANTHER" id="PTHR37283">
    <property type="entry name" value="PH DOMAIN-CONTAINING PROTEIN YHR131C"/>
    <property type="match status" value="1"/>
</dbReference>
<dbReference type="RefSeq" id="XP_040719847.1">
    <property type="nucleotide sequence ID" value="XM_040855199.1"/>
</dbReference>
<feature type="compositionally biased region" description="Polar residues" evidence="1">
    <location>
        <begin position="275"/>
        <end position="284"/>
    </location>
</feature>
<dbReference type="InterPro" id="IPR011993">
    <property type="entry name" value="PH-like_dom_sf"/>
</dbReference>
<comment type="caution">
    <text evidence="3">The sequence shown here is derived from an EMBL/GenBank/DDBJ whole genome shotgun (WGS) entry which is preliminary data.</text>
</comment>
<evidence type="ECO:0000313" key="3">
    <source>
        <dbReference type="EMBL" id="ORY69897.1"/>
    </source>
</evidence>
<feature type="region of interest" description="Disordered" evidence="1">
    <location>
        <begin position="1"/>
        <end position="22"/>
    </location>
</feature>
<dbReference type="Proteomes" id="UP000193689">
    <property type="component" value="Unassembled WGS sequence"/>
</dbReference>
<feature type="compositionally biased region" description="Polar residues" evidence="1">
    <location>
        <begin position="237"/>
        <end position="246"/>
    </location>
</feature>
<evidence type="ECO:0000256" key="1">
    <source>
        <dbReference type="SAM" id="MobiDB-lite"/>
    </source>
</evidence>
<dbReference type="PANTHER" id="PTHR37283:SF1">
    <property type="entry name" value="PH DOMAIN-CONTAINING PROTEIN YHR131C"/>
    <property type="match status" value="1"/>
</dbReference>
<evidence type="ECO:0000259" key="2">
    <source>
        <dbReference type="PROSITE" id="PS50003"/>
    </source>
</evidence>
<reference evidence="3 4" key="1">
    <citation type="submission" date="2016-07" db="EMBL/GenBank/DDBJ databases">
        <title>Pervasive Adenine N6-methylation of Active Genes in Fungi.</title>
        <authorList>
            <consortium name="DOE Joint Genome Institute"/>
            <person name="Mondo S.J."/>
            <person name="Dannebaum R.O."/>
            <person name="Kuo R.C."/>
            <person name="Labutti K."/>
            <person name="Haridas S."/>
            <person name="Kuo A."/>
            <person name="Salamov A."/>
            <person name="Ahrendt S.R."/>
            <person name="Lipzen A."/>
            <person name="Sullivan W."/>
            <person name="Andreopoulos W.B."/>
            <person name="Clum A."/>
            <person name="Lindquist E."/>
            <person name="Daum C."/>
            <person name="Ramamoorthy G.K."/>
            <person name="Gryganskyi A."/>
            <person name="Culley D."/>
            <person name="Magnuson J.K."/>
            <person name="James T.Y."/>
            <person name="O'Malley M.A."/>
            <person name="Stajich J.E."/>
            <person name="Spatafora J.W."/>
            <person name="Visel A."/>
            <person name="Grigoriev I.V."/>
        </authorList>
    </citation>
    <scope>NUCLEOTIDE SEQUENCE [LARGE SCALE GENOMIC DNA]</scope>
    <source>
        <strain evidence="3 4">CBS 129021</strain>
    </source>
</reference>
<dbReference type="PROSITE" id="PS50003">
    <property type="entry name" value="PH_DOMAIN"/>
    <property type="match status" value="1"/>
</dbReference>
<name>A0A1Y2EER4_9PEZI</name>
<dbReference type="InterPro" id="IPR001849">
    <property type="entry name" value="PH_domain"/>
</dbReference>
<dbReference type="GeneID" id="63771411"/>
<dbReference type="AlphaFoldDB" id="A0A1Y2EER4"/>
<dbReference type="InParanoid" id="A0A1Y2EER4"/>
<evidence type="ECO:0000313" key="4">
    <source>
        <dbReference type="Proteomes" id="UP000193689"/>
    </source>
</evidence>
<gene>
    <name evidence="3" type="ORF">BCR38DRAFT_333162</name>
</gene>
<sequence>MAAIARHQDGHQQETPPPRRRVSLEEDLYYQEVMTSAPPRLSQSPASEPLAKVRSLGKHILESVAEDESLPQYSCSITAEGVFNMKMEIENTIKRAEDRKWTNRYLVLQGTALHIYHIKKDWGWGKTGKSGPHVSPDNPPWLRKAKLEKTYTLLYADVGIAADYQKRRYVIRIRAETDQFLISCIELPNFVRWLDALFAAINIAPAIDDRHFPRDQSIPRVARIRYFRGEMMERRNSVASDATGSSRPEPVVHHSAMTPRTRPRPQVASTPPRLPSQQPESSSAVGRVPDGPNTPIPTTLEPLPSRLSTTSYPNEAIVPETGKWRPQHQWTSAHDMVYAKLCYAVLLFRSPRKSNYIIMKGKRWFVDWTTGRMVRVLPPGYFEAEVTGPFQVWSAENRRI</sequence>
<feature type="compositionally biased region" description="Basic and acidic residues" evidence="1">
    <location>
        <begin position="1"/>
        <end position="12"/>
    </location>
</feature>
<accession>A0A1Y2EER4</accession>
<protein>
    <submittedName>
        <fullName evidence="3">PH domain-containing protein</fullName>
    </submittedName>
</protein>
<dbReference type="SUPFAM" id="SSF50729">
    <property type="entry name" value="PH domain-like"/>
    <property type="match status" value="1"/>
</dbReference>
<proteinExistence type="predicted"/>
<organism evidence="3 4">
    <name type="scientific">Pseudomassariella vexata</name>
    <dbReference type="NCBI Taxonomy" id="1141098"/>
    <lineage>
        <taxon>Eukaryota</taxon>
        <taxon>Fungi</taxon>
        <taxon>Dikarya</taxon>
        <taxon>Ascomycota</taxon>
        <taxon>Pezizomycotina</taxon>
        <taxon>Sordariomycetes</taxon>
        <taxon>Xylariomycetidae</taxon>
        <taxon>Amphisphaeriales</taxon>
        <taxon>Pseudomassariaceae</taxon>
        <taxon>Pseudomassariella</taxon>
    </lineage>
</organism>